<dbReference type="InterPro" id="IPR007863">
    <property type="entry name" value="Peptidase_M16_C"/>
</dbReference>
<dbReference type="PANTHER" id="PTHR11851">
    <property type="entry name" value="METALLOPROTEASE"/>
    <property type="match status" value="1"/>
</dbReference>
<comment type="similarity">
    <text evidence="1">Belongs to the peptidase M16 family.</text>
</comment>
<evidence type="ECO:0000313" key="5">
    <source>
        <dbReference type="Proteomes" id="UP000006791"/>
    </source>
</evidence>
<protein>
    <submittedName>
        <fullName evidence="4">Putative Zn-dependent peptidase</fullName>
    </submittedName>
</protein>
<dbReference type="InterPro" id="IPR011249">
    <property type="entry name" value="Metalloenz_LuxS/M16"/>
</dbReference>
<dbReference type="OrthoDB" id="9811314at2"/>
<proteinExistence type="inferred from homology"/>
<dbReference type="SUPFAM" id="SSF63411">
    <property type="entry name" value="LuxS/MPP-like metallohydrolase"/>
    <property type="match status" value="2"/>
</dbReference>
<dbReference type="KEGG" id="ctm:Cabther_A0775"/>
<feature type="domain" description="Peptidase M16 N-terminal" evidence="2">
    <location>
        <begin position="66"/>
        <end position="194"/>
    </location>
</feature>
<dbReference type="RefSeq" id="WP_014099270.1">
    <property type="nucleotide sequence ID" value="NC_016024.1"/>
</dbReference>
<feature type="domain" description="Peptidase M16 C-terminal" evidence="3">
    <location>
        <begin position="221"/>
        <end position="326"/>
    </location>
</feature>
<dbReference type="HOGENOM" id="CLU_581001_0_0_0"/>
<dbReference type="AlphaFoldDB" id="G2LI74"/>
<name>G2LI74_CHLTF</name>
<dbReference type="Proteomes" id="UP000006791">
    <property type="component" value="Chromosome 1"/>
</dbReference>
<keyword evidence="5" id="KW-1185">Reference proteome</keyword>
<dbReference type="Gene3D" id="3.30.830.10">
    <property type="entry name" value="Metalloenzyme, LuxS/M16 peptidase-like"/>
    <property type="match status" value="2"/>
</dbReference>
<accession>G2LI74</accession>
<sequence>MSFAPMRSRRWILWFLTGWLLLVGMPGNPVANAQAQPTVLKPEAPPDSDLPPVQRDTLLTGLPILVVERPGSTSVAVAVVIKVGATFDRVGKAGLARLTAECIRSGGGGYDAERVRLELEEAEAQLEVDVDWDQTCLLVTGPARQAAPLIDLLGRLVTMPDLARRDFAEARFKPFQEAAITAARAAQTEEAAADALFFQTLYEAHPYHHNLLGTPESLAAITPADVADFYRRHWLPNNAAVIIVGDITASQVRSVTRRAFGGWAKGKPAPATFLPPNPPEQLRLVHQPQTGPASGPIHLRLGGILPEATAETRATWLVLTELLKRRCQPWQLMLSHRRLPDSPWMLSGVCTPETAPAQLERVLQLLGELRDAPPGETDVRAAQAAVAAAYRDRVPNNRDLARRLAQLETYGRSPTAEAEVLNRVAAVTPADCHALAREMLGRGRLIVVYGGAASLQATLAKFGTVETIQP</sequence>
<organism evidence="4 5">
    <name type="scientific">Chloracidobacterium thermophilum (strain B)</name>
    <dbReference type="NCBI Taxonomy" id="981222"/>
    <lineage>
        <taxon>Bacteria</taxon>
        <taxon>Pseudomonadati</taxon>
        <taxon>Acidobacteriota</taxon>
        <taxon>Terriglobia</taxon>
        <taxon>Terriglobales</taxon>
        <taxon>Acidobacteriaceae</taxon>
        <taxon>Chloracidobacterium</taxon>
    </lineage>
</organism>
<gene>
    <name evidence="4" type="ordered locus">Cabther_A0775</name>
</gene>
<dbReference type="GO" id="GO:0046872">
    <property type="term" value="F:metal ion binding"/>
    <property type="evidence" value="ECO:0007669"/>
    <property type="project" value="InterPro"/>
</dbReference>
<dbReference type="InterPro" id="IPR050361">
    <property type="entry name" value="MPP/UQCRC_Complex"/>
</dbReference>
<evidence type="ECO:0000259" key="3">
    <source>
        <dbReference type="Pfam" id="PF05193"/>
    </source>
</evidence>
<dbReference type="EMBL" id="CP002514">
    <property type="protein sequence ID" value="AEP11532.1"/>
    <property type="molecule type" value="Genomic_DNA"/>
</dbReference>
<reference evidence="4 5" key="1">
    <citation type="journal article" date="2012" name="Environ. Microbiol.">
        <title>Complete genome of Candidatus Chloracidobacterium thermophilum, a chlorophyll-based photoheterotroph belonging to the phylum Acidobacteria.</title>
        <authorList>
            <person name="Garcia Costas A.M."/>
            <person name="Liu Z."/>
            <person name="Tomsho L.P."/>
            <person name="Schuster S.C."/>
            <person name="Ward D.M."/>
            <person name="Bryant D.A."/>
        </authorList>
    </citation>
    <scope>NUCLEOTIDE SEQUENCE [LARGE SCALE GENOMIC DNA]</scope>
    <source>
        <strain evidence="4 5">B</strain>
    </source>
</reference>
<evidence type="ECO:0000259" key="2">
    <source>
        <dbReference type="Pfam" id="PF00675"/>
    </source>
</evidence>
<dbReference type="Pfam" id="PF05193">
    <property type="entry name" value="Peptidase_M16_C"/>
    <property type="match status" value="1"/>
</dbReference>
<dbReference type="Pfam" id="PF00675">
    <property type="entry name" value="Peptidase_M16"/>
    <property type="match status" value="1"/>
</dbReference>
<evidence type="ECO:0000313" key="4">
    <source>
        <dbReference type="EMBL" id="AEP11532.1"/>
    </source>
</evidence>
<dbReference type="InterPro" id="IPR011765">
    <property type="entry name" value="Pept_M16_N"/>
</dbReference>
<dbReference type="STRING" id="981222.Cabther_A0775"/>
<evidence type="ECO:0000256" key="1">
    <source>
        <dbReference type="ARBA" id="ARBA00007261"/>
    </source>
</evidence>
<dbReference type="PANTHER" id="PTHR11851:SF49">
    <property type="entry name" value="MITOCHONDRIAL-PROCESSING PEPTIDASE SUBUNIT ALPHA"/>
    <property type="match status" value="1"/>
</dbReference>